<feature type="compositionally biased region" description="Polar residues" evidence="2">
    <location>
        <begin position="1837"/>
        <end position="1851"/>
    </location>
</feature>
<feature type="compositionally biased region" description="Basic and acidic residues" evidence="2">
    <location>
        <begin position="2107"/>
        <end position="2117"/>
    </location>
</feature>
<feature type="compositionally biased region" description="Polar residues" evidence="2">
    <location>
        <begin position="2412"/>
        <end position="2423"/>
    </location>
</feature>
<feature type="compositionally biased region" description="Basic residues" evidence="2">
    <location>
        <begin position="2546"/>
        <end position="2555"/>
    </location>
</feature>
<feature type="compositionally biased region" description="Basic and acidic residues" evidence="2">
    <location>
        <begin position="545"/>
        <end position="556"/>
    </location>
</feature>
<feature type="region of interest" description="Disordered" evidence="2">
    <location>
        <begin position="1973"/>
        <end position="2021"/>
    </location>
</feature>
<feature type="compositionally biased region" description="Basic and acidic residues" evidence="2">
    <location>
        <begin position="3373"/>
        <end position="3390"/>
    </location>
</feature>
<feature type="coiled-coil region" evidence="1">
    <location>
        <begin position="2966"/>
        <end position="2996"/>
    </location>
</feature>
<feature type="compositionally biased region" description="Polar residues" evidence="2">
    <location>
        <begin position="1373"/>
        <end position="1385"/>
    </location>
</feature>
<feature type="compositionally biased region" description="Polar residues" evidence="2">
    <location>
        <begin position="2576"/>
        <end position="2610"/>
    </location>
</feature>
<dbReference type="Gene3D" id="1.20.5.190">
    <property type="match status" value="1"/>
</dbReference>
<feature type="compositionally biased region" description="Basic and acidic residues" evidence="2">
    <location>
        <begin position="520"/>
        <end position="536"/>
    </location>
</feature>
<feature type="compositionally biased region" description="Basic and acidic residues" evidence="2">
    <location>
        <begin position="3033"/>
        <end position="3058"/>
    </location>
</feature>
<evidence type="ECO:0000313" key="4">
    <source>
        <dbReference type="EMBL" id="KAL3286836.1"/>
    </source>
</evidence>
<dbReference type="SUPFAM" id="SSF47391">
    <property type="entry name" value="Dimerization-anchoring domain of cAMP-dependent PK regulatory subunit"/>
    <property type="match status" value="1"/>
</dbReference>
<feature type="region of interest" description="Disordered" evidence="2">
    <location>
        <begin position="3359"/>
        <end position="3392"/>
    </location>
</feature>
<feature type="compositionally biased region" description="Polar residues" evidence="2">
    <location>
        <begin position="2681"/>
        <end position="2693"/>
    </location>
</feature>
<feature type="compositionally biased region" description="Basic and acidic residues" evidence="2">
    <location>
        <begin position="778"/>
        <end position="797"/>
    </location>
</feature>
<feature type="compositionally biased region" description="Basic and acidic residues" evidence="2">
    <location>
        <begin position="2656"/>
        <end position="2670"/>
    </location>
</feature>
<feature type="region of interest" description="Disordered" evidence="2">
    <location>
        <begin position="384"/>
        <end position="408"/>
    </location>
</feature>
<feature type="compositionally biased region" description="Polar residues" evidence="2">
    <location>
        <begin position="2202"/>
        <end position="2219"/>
    </location>
</feature>
<dbReference type="SMART" id="SM00015">
    <property type="entry name" value="IQ"/>
    <property type="match status" value="5"/>
</dbReference>
<feature type="compositionally biased region" description="Basic and acidic residues" evidence="2">
    <location>
        <begin position="1386"/>
        <end position="1410"/>
    </location>
</feature>
<feature type="region of interest" description="Disordered" evidence="2">
    <location>
        <begin position="457"/>
        <end position="556"/>
    </location>
</feature>
<feature type="compositionally biased region" description="Basic and acidic residues" evidence="2">
    <location>
        <begin position="1852"/>
        <end position="1863"/>
    </location>
</feature>
<evidence type="ECO:0000256" key="1">
    <source>
        <dbReference type="SAM" id="Coils"/>
    </source>
</evidence>
<feature type="compositionally biased region" description="Polar residues" evidence="2">
    <location>
        <begin position="3324"/>
        <end position="3333"/>
    </location>
</feature>
<feature type="compositionally biased region" description="Polar residues" evidence="2">
    <location>
        <begin position="393"/>
        <end position="405"/>
    </location>
</feature>
<feature type="compositionally biased region" description="Basic and acidic residues" evidence="2">
    <location>
        <begin position="2262"/>
        <end position="2272"/>
    </location>
</feature>
<feature type="region of interest" description="Disordered" evidence="2">
    <location>
        <begin position="611"/>
        <end position="634"/>
    </location>
</feature>
<dbReference type="CDD" id="cd12100">
    <property type="entry name" value="DD_CABYR_SP17"/>
    <property type="match status" value="1"/>
</dbReference>
<feature type="compositionally biased region" description="Low complexity" evidence="2">
    <location>
        <begin position="2490"/>
        <end position="2500"/>
    </location>
</feature>
<dbReference type="Proteomes" id="UP001516400">
    <property type="component" value="Unassembled WGS sequence"/>
</dbReference>
<comment type="caution">
    <text evidence="4">The sequence shown here is derived from an EMBL/GenBank/DDBJ whole genome shotgun (WGS) entry which is preliminary data.</text>
</comment>
<dbReference type="InterPro" id="IPR000048">
    <property type="entry name" value="IQ_motif_EF-hand-BS"/>
</dbReference>
<feature type="compositionally biased region" description="Polar residues" evidence="2">
    <location>
        <begin position="2626"/>
        <end position="2642"/>
    </location>
</feature>
<feature type="compositionally biased region" description="Polar residues" evidence="2">
    <location>
        <begin position="2745"/>
        <end position="2756"/>
    </location>
</feature>
<feature type="region of interest" description="Disordered" evidence="2">
    <location>
        <begin position="1779"/>
        <end position="1905"/>
    </location>
</feature>
<reference evidence="4 5" key="1">
    <citation type="journal article" date="2021" name="BMC Biol.">
        <title>Horizontally acquired antibacterial genes associated with adaptive radiation of ladybird beetles.</title>
        <authorList>
            <person name="Li H.S."/>
            <person name="Tang X.F."/>
            <person name="Huang Y.H."/>
            <person name="Xu Z.Y."/>
            <person name="Chen M.L."/>
            <person name="Du X.Y."/>
            <person name="Qiu B.Y."/>
            <person name="Chen P.T."/>
            <person name="Zhang W."/>
            <person name="Slipinski A."/>
            <person name="Escalona H.E."/>
            <person name="Waterhouse R.M."/>
            <person name="Zwick A."/>
            <person name="Pang H."/>
        </authorList>
    </citation>
    <scope>NUCLEOTIDE SEQUENCE [LARGE SCALE GENOMIC DNA]</scope>
    <source>
        <strain evidence="4">SYSU2018</strain>
    </source>
</reference>
<feature type="region of interest" description="Disordered" evidence="2">
    <location>
        <begin position="3743"/>
        <end position="3823"/>
    </location>
</feature>
<feature type="compositionally biased region" description="Basic and acidic residues" evidence="2">
    <location>
        <begin position="1281"/>
        <end position="1306"/>
    </location>
</feature>
<sequence>MELSRTIETETGEMIVKRVSVPLGLEELMEGLAKEVILKKPRDLYIFASEYFTRLLHLRDSGQYRGNIRSAKLAMKQPFKATISGNTIFSRSKSEHSSGMNIERKPTTPYYLKHSDKTATIDESRRTKIQEHLRKKRQAFNEKESKENIVSFGNIHKKTPKVVRGSYRSDRSRKKLKEYQKNEQEEISITKTEEAMKRRNSSRESSSEKQTKSSKEQVFKKSKASKSEEIVDGRRFRAKTRSMSISNSTSSARSNLSDHSISNASTLKKSIEFCGTDTLLNSITGEETKKNISFLHDDSGQFEVSYRPSPLTSNIENLASSAKYSKDSDVSLENMNEMTNGTDDNDLEKLKSALKIQAIWRAFQARKKIKAGFIIKKESLPVMQSSEDKNNEINDASKNSGTTNPPEIEKTVGMKRKHMFSDPSSLHEKDNLELNTKIDETTEANYSHENEVIIDSYSESKKIEKPNSQTESKANESNVDTNIETNNSDPGANEKFEREESEIAETNTGNSGLAKSKVAKSNEMRHLEKEEQNKIEDDNELDQCDGSRKNSEIKESKIDVDNTYESLEHLSLSSRDINADDSKYNGNELGLRENFENERYDENLDVEKYSANRNTMGSAKKKSNGKISNEKLSRSDNSEIYCSEDETEMKNNTTQEILNEKHVDKSKEPKLILSENQKSTIKKIEDGAESMEDHTNARTNHLVLTWNGRIPVKELYATENVLDENIETEKNGGPKEPEESFLQRKNSETKDIEELKDESTAAEAENLISASGGTSVEDFIKPEKRYSKDDNSEANKCEEEEEMRNDNQFVKTENSYDEKGVEEIDEDEKRLSEKHQIEKDIGNSERKDTDIIPEMGNNKTRLHKFENNTKKEIDHPVQKIGNFDGISDNIQHPEKSLSENDKSKTHKTEGDAEQEYDGTIVKENLDQTSNEIHPDNTSPKDDKSSINIIDDDAEIKNDDVAFRTENFGELLNEIHHHEKTSSADENSTHKIEDDIELKNDSTRAKTENLVETSDETQNLENTSSNLHDCKTHKIEHNPEIENDSPLQGRETLGEKLNEIHHYENTFSKNDKSKTHEIEDEGKLKDDDIITEYFTIHHQDITSSEDDESKTNEIDDGVAMENDNPAIGTGKLDQMSNEIHHQKQICSEDDKSKTRKIEDEAELENNNSIVKTENSDVTSKKTELIELGKRLSKDDKLETHKNVDDAEFKTSDVSLNKSYMENSEPKNYDEKTELAELKSDDSNKCSKNTYVMTNNISLNSEQLNTDNTDKADNVKVTNSELSVEKQSEQKLVREETQSKNDIANEKEKISNKIHLEIENFTAKNIECKEYFKNEGAKTSDLKSNEESMEKLEKALLESNNPKKKISDSGEKLQNKSTNEQTESLTESVEKIGEIERTSSEHERSVTRKDEVNQNEMLPQELNEIEKTHPEVEISAQKIDIDETELKNDSTNRKSETSVGKLSELRRTPLEVDKFDTKGNGNDVNSKNDNKNEKADENSEQLMGKELEKETANGMPEISNEIFVQKSIESKSSNTISEQGNSISAKEEDTELNDFKKNKTADYLSLSSDETSGKILAETTNVSSESDITKISKYYPESIKNIENRKTETLNIISEKTPLQKLDEHGSINSEDEKYVVTKNQHDAKNEDLERSSEETLNSKSVNGLDDLKSVFPENEDKEDGIEEINGNMSKTAEHLDEASHETSLTTLNEPILKEDDMIIQPDDIMVEKISSPTMDSEQKHENCLESVPYHRSITMELEPSVDMKGQNLIHVKSITNDEINNLKNESDSEIGPEENYSSENSKGNRNSLTSEKYMKTNEEEFKQYENSSENEIPVIGESQESTDGQAYISGSSSDDKTAKDEENLRQNVSTDIEKENEFSTNINEYKKDKSKVKSATETENDDSETPVKQKISLLYVSTKDSKVSGDYLHHENETEIVKPENHTEGIDPIQKNEIGPLESQILSDADTLENAFVEKTENETSDTKVTFMEKPTNKSSSEEPKLVSKGRNIENNEGKNSSLHADILSNVEEVPTDHIEEEKTNASEDTIKDAIDSEEHKITYHPKDVENDIECQNNNARASLRDNTIHNTSISSETSQISASQNPTLVIEEKEKTQHPDTPESTEDIPLDALEEVDSIDGNFDNTEQIDSSRVETEEKLKKFSTKNNEKTVVSSCVQKNYSDVENKQKKYSSKDIDNELTEKYENTNQKEASIHSPENSSSEETTKDNTDTSREDMLEHKNFSDDKEKNTENGPHNYENQVTMKTLEKEENEKELMNGNRIDSSQISANASTSEYSNNKGVDILNNPSDVVEGVSTEISGEKKIQKTGKIEENHLLSEEKSSRTYKEEYRRKCDSSSKNEDVVQMDGNQADSENVSPETEAELVIVSKNNEMNLLKNKTAPKKVSTESLVFTNNDENIENQLSTPEKPTILDSRIQENMSKENSTGTKTNSSSGIHGSEELLHEELKKTSSNGIFNSILIPEISSGTNRWNIKKSSNMSKSNSGPNELKKKLSPRVLQKQKSIDTKDSPPRNGTVKLSNSESSEEGNGRKPKFKKSRSQSHTTVKLETAGEPTKRSSMRRVQSQESKIPINQNKIRRSSLSPDKKSFCQTTKLPSPRKLSQDKRRGEQNVPNNSGTSANVKTSSVIVGAISASEIFMNTDKDRKSENNQKQFEDSVLQAKHSESYVNENPTSARSQSDIDEVDSKTTGGDEVDLEQERDNFEKSTIQINNLNNEPNGFENELNETMLAGQSNDPQLQENNAHERSLSENGNHVQLDYKNQSLEYDQSLATQNSTGKVLKSENLNSYPDVPEISKSQEQLESTGEKINHQISSAEHGESKKGRKLSMSQDKIHDSRDGGNSNIVGDMKNQGDSLSFVENNSTESELLSQNLREDESNMSGSTESMNDEHKSIQAILSPKTSETSAENKLNSTYHRIISREESSKEHSRISLSEIESAIRIQTIWRGFQARKHLRNLFEEKKLLRNNLRDENENIFGVEDENLTRKGLGISSTEDNETLHGNGRISKNLSNEEEEKQGEERHISNEERRSEDLHEMIEGRRIEVNSNSFNQREAATDKQNSCQDSRGGKGRYSRAKRELDSIDVTTNLGKEYVNQALKIQSAWRAYKVRKNIREVEEKISEIEHLTGIDTKKSIHLSDADILRAVTKIQAGLRGYLARKHVKNIKEQQRSLHGIQEEINTGDMLEMKKVFEDAKIMKVLKQLDEVRIPVTPPEVSPNDKRNGISFNDEQVITTACHEKISNEVSTEINNENNSTHANSFHKVSGSETSRKKHDGRHERECDSDNANGNTRDNHEITEKTQEKNYHESVENNFTGDSENNLRSELVQGGLKKSKAMDNLVKLAEEFEKDNENPDSIEQNDERTKHLSNERESEDISARNLKLNIDDGVNSGSLTEKLASFELPDSDHDSEDNISSNNDVSHGKISSDHVRSKNEINDEENKTGEEKDQTSQGVSENEIDIPSIKQQMNSLYLKKDTISESESKDTVELNTQEMRDLNEETEISENKECRKQKNENEFPKEEIKRGINSVNEEESNKFHCENIANDSVNTENDKFTDNKKNICDRTRSEENDKIKSINIEKTLSLGATPRLDYEIETNMPKHVRSVDQSIDKPVLESSVPLKNTDSASLETNTQPSETIEVTKKISSERPTLTDFMMRTLECRESPSYEYNAMEERRRKNTLADGHKTPIGVEKQICKGSRYEAATKIQSVYRGYRDRKKIESLLLKEKPDSKMSSEFSNEEGQVDTYKSNDRIAYKTESQSPQSPQYDDSSKGVPMDISESNKSEGEEIHTEEIGDTSTEDAGHGRDETQQAVPGQVFVIIEKYIRIKESIQIIQTAEKFKNVFTADLKNDMVNHLRSMETKLLGLTMKDFRSLAYQQADINGIADRFSNKIAG</sequence>
<feature type="compositionally biased region" description="Basic and acidic residues" evidence="2">
    <location>
        <begin position="3486"/>
        <end position="3538"/>
    </location>
</feature>
<keyword evidence="5" id="KW-1185">Reference proteome</keyword>
<feature type="compositionally biased region" description="Polar residues" evidence="2">
    <location>
        <begin position="2277"/>
        <end position="2296"/>
    </location>
</feature>
<feature type="compositionally biased region" description="Basic and acidic residues" evidence="2">
    <location>
        <begin position="1484"/>
        <end position="1509"/>
    </location>
</feature>
<feature type="compositionally biased region" description="Polar residues" evidence="2">
    <location>
        <begin position="3059"/>
        <end position="3079"/>
    </location>
</feature>
<name>A0ABD2P7Z3_9CUCU</name>
<proteinExistence type="predicted"/>
<feature type="compositionally biased region" description="Basic and acidic residues" evidence="2">
    <location>
        <begin position="3794"/>
        <end position="3807"/>
    </location>
</feature>
<feature type="compositionally biased region" description="Acidic residues" evidence="2">
    <location>
        <begin position="2119"/>
        <end position="2134"/>
    </location>
</feature>
<feature type="compositionally biased region" description="Basic and acidic residues" evidence="2">
    <location>
        <begin position="2318"/>
        <end position="2358"/>
    </location>
</feature>
<feature type="compositionally biased region" description="Polar residues" evidence="2">
    <location>
        <begin position="1528"/>
        <end position="1542"/>
    </location>
</feature>
<dbReference type="Pfam" id="PF00612">
    <property type="entry name" value="IQ"/>
    <property type="match status" value="5"/>
</dbReference>
<feature type="compositionally biased region" description="Basic and acidic residues" evidence="2">
    <location>
        <begin position="891"/>
        <end position="910"/>
    </location>
</feature>
<feature type="region of interest" description="Disordered" evidence="2">
    <location>
        <begin position="162"/>
        <end position="258"/>
    </location>
</feature>
<feature type="compositionally biased region" description="Polar residues" evidence="2">
    <location>
        <begin position="504"/>
        <end position="513"/>
    </location>
</feature>
<feature type="compositionally biased region" description="Polar residues" evidence="2">
    <location>
        <begin position="2166"/>
        <end position="2177"/>
    </location>
</feature>
<feature type="compositionally biased region" description="Basic and acidic residues" evidence="2">
    <location>
        <begin position="3305"/>
        <end position="3323"/>
    </location>
</feature>
<dbReference type="CDD" id="cd23767">
    <property type="entry name" value="IQCD"/>
    <property type="match status" value="3"/>
</dbReference>
<feature type="region of interest" description="Disordered" evidence="2">
    <location>
        <begin position="725"/>
        <end position="949"/>
    </location>
</feature>
<evidence type="ECO:0000313" key="5">
    <source>
        <dbReference type="Proteomes" id="UP001516400"/>
    </source>
</evidence>
<feature type="region of interest" description="Disordered" evidence="2">
    <location>
        <begin position="1528"/>
        <end position="1572"/>
    </location>
</feature>
<organism evidence="4 5">
    <name type="scientific">Cryptolaemus montrouzieri</name>
    <dbReference type="NCBI Taxonomy" id="559131"/>
    <lineage>
        <taxon>Eukaryota</taxon>
        <taxon>Metazoa</taxon>
        <taxon>Ecdysozoa</taxon>
        <taxon>Arthropoda</taxon>
        <taxon>Hexapoda</taxon>
        <taxon>Insecta</taxon>
        <taxon>Pterygota</taxon>
        <taxon>Neoptera</taxon>
        <taxon>Endopterygota</taxon>
        <taxon>Coleoptera</taxon>
        <taxon>Polyphaga</taxon>
        <taxon>Cucujiformia</taxon>
        <taxon>Coccinelloidea</taxon>
        <taxon>Coccinellidae</taxon>
        <taxon>Scymninae</taxon>
        <taxon>Scymnini</taxon>
        <taxon>Cryptolaemus</taxon>
    </lineage>
</organism>
<feature type="compositionally biased region" description="Polar residues" evidence="2">
    <location>
        <begin position="2363"/>
        <end position="2374"/>
    </location>
</feature>
<evidence type="ECO:0000256" key="2">
    <source>
        <dbReference type="SAM" id="MobiDB-lite"/>
    </source>
</evidence>
<feature type="compositionally biased region" description="Low complexity" evidence="2">
    <location>
        <begin position="3773"/>
        <end position="3782"/>
    </location>
</feature>
<feature type="compositionally biased region" description="Basic and acidic residues" evidence="2">
    <location>
        <begin position="814"/>
        <end position="850"/>
    </location>
</feature>
<feature type="compositionally biased region" description="Basic and acidic residues" evidence="2">
    <location>
        <begin position="2178"/>
        <end position="2201"/>
    </location>
</feature>
<keyword evidence="1" id="KW-0175">Coiled coil</keyword>
<feature type="compositionally biased region" description="Low complexity" evidence="2">
    <location>
        <begin position="2726"/>
        <end position="2741"/>
    </location>
</feature>
<feature type="compositionally biased region" description="Polar residues" evidence="2">
    <location>
        <begin position="2866"/>
        <end position="2886"/>
    </location>
</feature>
<feature type="compositionally biased region" description="Basic and acidic residues" evidence="2">
    <location>
        <begin position="191"/>
        <end position="235"/>
    </location>
</feature>
<feature type="region of interest" description="Disordered" evidence="2">
    <location>
        <begin position="3264"/>
        <end position="3333"/>
    </location>
</feature>
<feature type="region of interest" description="Disordered" evidence="2">
    <location>
        <begin position="2790"/>
        <end position="2903"/>
    </location>
</feature>
<feature type="region of interest" description="Disordered" evidence="2">
    <location>
        <begin position="2107"/>
        <end position="2301"/>
    </location>
</feature>
<feature type="compositionally biased region" description="Basic and acidic residues" evidence="2">
    <location>
        <begin position="1363"/>
        <end position="1372"/>
    </location>
</feature>
<dbReference type="Gene3D" id="1.20.890.10">
    <property type="entry name" value="cAMP-dependent protein kinase regulatory subunit, dimerization-anchoring domain"/>
    <property type="match status" value="1"/>
</dbReference>
<feature type="compositionally biased region" description="Basic and acidic residues" evidence="2">
    <location>
        <begin position="2146"/>
        <end position="2157"/>
    </location>
</feature>
<feature type="compositionally biased region" description="Polar residues" evidence="2">
    <location>
        <begin position="2790"/>
        <end position="2802"/>
    </location>
</feature>
<accession>A0ABD2P7Z3</accession>
<feature type="compositionally biased region" description="Basic and acidic residues" evidence="2">
    <location>
        <begin position="1437"/>
        <end position="1454"/>
    </location>
</feature>
<feature type="domain" description="RIIa" evidence="3">
    <location>
        <begin position="23"/>
        <end position="60"/>
    </location>
</feature>
<dbReference type="SMART" id="SM00394">
    <property type="entry name" value="RIIa"/>
    <property type="match status" value="1"/>
</dbReference>
<evidence type="ECO:0000259" key="3">
    <source>
        <dbReference type="SMART" id="SM00394"/>
    </source>
</evidence>
<feature type="compositionally biased region" description="Low complexity" evidence="2">
    <location>
        <begin position="2438"/>
        <end position="2451"/>
    </location>
</feature>
<feature type="region of interest" description="Disordered" evidence="2">
    <location>
        <begin position="1352"/>
        <end position="1516"/>
    </location>
</feature>
<gene>
    <name evidence="4" type="ORF">HHI36_001326</name>
</gene>
<feature type="compositionally biased region" description="Basic and acidic residues" evidence="2">
    <location>
        <begin position="2220"/>
        <end position="2247"/>
    </location>
</feature>
<feature type="compositionally biased region" description="Polar residues" evidence="2">
    <location>
        <begin position="2248"/>
        <end position="2258"/>
    </location>
</feature>
<feature type="region of interest" description="Disordered" evidence="2">
    <location>
        <begin position="1278"/>
        <end position="1306"/>
    </location>
</feature>
<feature type="compositionally biased region" description="Polar residues" evidence="2">
    <location>
        <begin position="466"/>
        <end position="490"/>
    </location>
</feature>
<feature type="region of interest" description="Disordered" evidence="2">
    <location>
        <begin position="2318"/>
        <end position="2376"/>
    </location>
</feature>
<feature type="compositionally biased region" description="Basic and acidic residues" evidence="2">
    <location>
        <begin position="1995"/>
        <end position="2012"/>
    </location>
</feature>
<protein>
    <recommendedName>
        <fullName evidence="3">RIIa domain-containing protein</fullName>
    </recommendedName>
</protein>
<feature type="region of interest" description="Disordered" evidence="2">
    <location>
        <begin position="3002"/>
        <end position="3089"/>
    </location>
</feature>
<feature type="compositionally biased region" description="Basic and acidic residues" evidence="2">
    <location>
        <begin position="1811"/>
        <end position="1822"/>
    </location>
</feature>
<feature type="compositionally biased region" description="Basic and acidic residues" evidence="2">
    <location>
        <begin position="863"/>
        <end position="877"/>
    </location>
</feature>
<feature type="region of interest" description="Disordered" evidence="2">
    <location>
        <begin position="2483"/>
        <end position="2767"/>
    </location>
</feature>
<feature type="region of interest" description="Disordered" evidence="2">
    <location>
        <begin position="2412"/>
        <end position="2461"/>
    </location>
</feature>
<dbReference type="EMBL" id="JABFTP020000185">
    <property type="protein sequence ID" value="KAL3286836.1"/>
    <property type="molecule type" value="Genomic_DNA"/>
</dbReference>
<feature type="region of interest" description="Disordered" evidence="2">
    <location>
        <begin position="3415"/>
        <end position="3543"/>
    </location>
</feature>
<feature type="compositionally biased region" description="Basic and acidic residues" evidence="2">
    <location>
        <begin position="1461"/>
        <end position="1475"/>
    </location>
</feature>
<dbReference type="InterPro" id="IPR047579">
    <property type="entry name" value="DD_CABYR_SP17"/>
</dbReference>
<feature type="compositionally biased region" description="Low complexity" evidence="2">
    <location>
        <begin position="241"/>
        <end position="257"/>
    </location>
</feature>
<feature type="compositionally biased region" description="Basic and acidic residues" evidence="2">
    <location>
        <begin position="727"/>
        <end position="759"/>
    </location>
</feature>
<feature type="compositionally biased region" description="Basic and acidic residues" evidence="2">
    <location>
        <begin position="932"/>
        <end position="944"/>
    </location>
</feature>
<feature type="compositionally biased region" description="Polar residues" evidence="2">
    <location>
        <begin position="1794"/>
        <end position="1809"/>
    </location>
</feature>
<feature type="compositionally biased region" description="Basic and acidic residues" evidence="2">
    <location>
        <begin position="3434"/>
        <end position="3462"/>
    </location>
</feature>
<dbReference type="PROSITE" id="PS50096">
    <property type="entry name" value="IQ"/>
    <property type="match status" value="5"/>
</dbReference>
<dbReference type="InterPro" id="IPR003117">
    <property type="entry name" value="cAMP_dep_PK_reg_su_I/II_a/b"/>
</dbReference>